<evidence type="ECO:0000256" key="7">
    <source>
        <dbReference type="ARBA" id="ARBA00023237"/>
    </source>
</evidence>
<dbReference type="EMBL" id="JAUKPO010000003">
    <property type="protein sequence ID" value="MDO1446225.1"/>
    <property type="molecule type" value="Genomic_DNA"/>
</dbReference>
<evidence type="ECO:0000256" key="3">
    <source>
        <dbReference type="ARBA" id="ARBA00022448"/>
    </source>
</evidence>
<dbReference type="Proteomes" id="UP001168528">
    <property type="component" value="Unassembled WGS sequence"/>
</dbReference>
<dbReference type="InterPro" id="IPR003423">
    <property type="entry name" value="OMP_efflux"/>
</dbReference>
<keyword evidence="7" id="KW-0998">Cell outer membrane</keyword>
<reference evidence="9" key="1">
    <citation type="submission" date="2023-07" db="EMBL/GenBank/DDBJ databases">
        <title>The genome sequence of Rhodocytophaga aerolata KACC 12507.</title>
        <authorList>
            <person name="Zhang X."/>
        </authorList>
    </citation>
    <scope>NUCLEOTIDE SEQUENCE</scope>
    <source>
        <strain evidence="9">KACC 12507</strain>
    </source>
</reference>
<evidence type="ECO:0000313" key="9">
    <source>
        <dbReference type="EMBL" id="MDO1446225.1"/>
    </source>
</evidence>
<keyword evidence="10" id="KW-1185">Reference proteome</keyword>
<gene>
    <name evidence="9" type="ORF">Q0590_08180</name>
</gene>
<keyword evidence="3" id="KW-0813">Transport</keyword>
<dbReference type="Pfam" id="PF02321">
    <property type="entry name" value="OEP"/>
    <property type="match status" value="1"/>
</dbReference>
<proteinExistence type="inferred from homology"/>
<feature type="signal peptide" evidence="8">
    <location>
        <begin position="1"/>
        <end position="22"/>
    </location>
</feature>
<keyword evidence="5" id="KW-0812">Transmembrane</keyword>
<keyword evidence="8" id="KW-0732">Signal</keyword>
<dbReference type="SUPFAM" id="SSF56954">
    <property type="entry name" value="Outer membrane efflux proteins (OEP)"/>
    <property type="match status" value="1"/>
</dbReference>
<organism evidence="9 10">
    <name type="scientific">Rhodocytophaga aerolata</name>
    <dbReference type="NCBI Taxonomy" id="455078"/>
    <lineage>
        <taxon>Bacteria</taxon>
        <taxon>Pseudomonadati</taxon>
        <taxon>Bacteroidota</taxon>
        <taxon>Cytophagia</taxon>
        <taxon>Cytophagales</taxon>
        <taxon>Rhodocytophagaceae</taxon>
        <taxon>Rhodocytophaga</taxon>
    </lineage>
</organism>
<evidence type="ECO:0000256" key="5">
    <source>
        <dbReference type="ARBA" id="ARBA00022692"/>
    </source>
</evidence>
<dbReference type="InterPro" id="IPR051906">
    <property type="entry name" value="TolC-like"/>
</dbReference>
<comment type="subcellular location">
    <subcellularLocation>
        <location evidence="1">Cell outer membrane</location>
    </subcellularLocation>
</comment>
<dbReference type="PANTHER" id="PTHR30026:SF20">
    <property type="entry name" value="OUTER MEMBRANE PROTEIN TOLC"/>
    <property type="match status" value="1"/>
</dbReference>
<dbReference type="PANTHER" id="PTHR30026">
    <property type="entry name" value="OUTER MEMBRANE PROTEIN TOLC"/>
    <property type="match status" value="1"/>
</dbReference>
<sequence>MQPNRFFIVFLLIGTACIQAFSQSTILNAYVEEGVHTNLALKQQTISLEKNIAALQEAKALFLPTLDLDARYSRAAGGRLIEFPIGDILNPVYSTLNQLTESNQFPTLNNEAIPFLRPQEHETRLRFVQPILQPGILYNQQIRHTQVDIQSNAVAVYRRQLEADIRSSYYTYLKTIRVIDLYKKVQQLQQENITFNEKLFNNDKITYDVIYASKADLSETELKLAEAEKNRKVAAAYFNFLLNKSLDTEIQADTVFAFKDVVLPGEEELISLSLQNREELKQLSSGIVASEQNVKLNRSRALPTLNLVLDYGFQGTRYSFTSNDDFVQGSLLLNWRIFGGLQNRSRITQATLDKQRLQTQQSELQNQIKLQVTTAAENAKVARQSIQTTTERLESARKYFSIVNKKYREGAALYIEYLSALTTLTNAGISKIVAEYDYQIKLIELNRIAAR</sequence>
<evidence type="ECO:0000256" key="2">
    <source>
        <dbReference type="ARBA" id="ARBA00007613"/>
    </source>
</evidence>
<comment type="similarity">
    <text evidence="2">Belongs to the outer membrane factor (OMF) (TC 1.B.17) family.</text>
</comment>
<accession>A0ABT8R297</accession>
<evidence type="ECO:0000256" key="6">
    <source>
        <dbReference type="ARBA" id="ARBA00023136"/>
    </source>
</evidence>
<evidence type="ECO:0000256" key="1">
    <source>
        <dbReference type="ARBA" id="ARBA00004442"/>
    </source>
</evidence>
<comment type="caution">
    <text evidence="9">The sequence shown here is derived from an EMBL/GenBank/DDBJ whole genome shotgun (WGS) entry which is preliminary data.</text>
</comment>
<dbReference type="Gene3D" id="1.20.1600.10">
    <property type="entry name" value="Outer membrane efflux proteins (OEP)"/>
    <property type="match status" value="1"/>
</dbReference>
<keyword evidence="4" id="KW-1134">Transmembrane beta strand</keyword>
<feature type="chain" id="PRO_5047021013" evidence="8">
    <location>
        <begin position="23"/>
        <end position="451"/>
    </location>
</feature>
<evidence type="ECO:0000256" key="8">
    <source>
        <dbReference type="SAM" id="SignalP"/>
    </source>
</evidence>
<name>A0ABT8R297_9BACT</name>
<evidence type="ECO:0000256" key="4">
    <source>
        <dbReference type="ARBA" id="ARBA00022452"/>
    </source>
</evidence>
<dbReference type="PROSITE" id="PS51257">
    <property type="entry name" value="PROKAR_LIPOPROTEIN"/>
    <property type="match status" value="1"/>
</dbReference>
<protein>
    <submittedName>
        <fullName evidence="9">TolC family protein</fullName>
    </submittedName>
</protein>
<keyword evidence="6" id="KW-0472">Membrane</keyword>
<evidence type="ECO:0000313" key="10">
    <source>
        <dbReference type="Proteomes" id="UP001168528"/>
    </source>
</evidence>
<dbReference type="RefSeq" id="WP_302037025.1">
    <property type="nucleotide sequence ID" value="NZ_JAUKPO010000003.1"/>
</dbReference>